<dbReference type="Pfam" id="PF00394">
    <property type="entry name" value="Cu-oxidase"/>
    <property type="match status" value="1"/>
</dbReference>
<keyword evidence="12" id="KW-0732">Signal</keyword>
<keyword evidence="9" id="KW-0186">Copper</keyword>
<dbReference type="EMBL" id="OZ037944">
    <property type="protein sequence ID" value="CAL1697185.1"/>
    <property type="molecule type" value="Genomic_DNA"/>
</dbReference>
<feature type="domain" description="Plastocyanin-like" evidence="13">
    <location>
        <begin position="162"/>
        <end position="304"/>
    </location>
</feature>
<dbReference type="InterPro" id="IPR011706">
    <property type="entry name" value="Cu-oxidase_C"/>
</dbReference>
<dbReference type="Gene3D" id="2.60.40.420">
    <property type="entry name" value="Cupredoxins - blue copper proteins"/>
    <property type="match status" value="3"/>
</dbReference>
<dbReference type="InterPro" id="IPR045087">
    <property type="entry name" value="Cu-oxidase_fam"/>
</dbReference>
<organism evidence="16 17">
    <name type="scientific">Somion occarium</name>
    <dbReference type="NCBI Taxonomy" id="3059160"/>
    <lineage>
        <taxon>Eukaryota</taxon>
        <taxon>Fungi</taxon>
        <taxon>Dikarya</taxon>
        <taxon>Basidiomycota</taxon>
        <taxon>Agaricomycotina</taxon>
        <taxon>Agaricomycetes</taxon>
        <taxon>Polyporales</taxon>
        <taxon>Cerrenaceae</taxon>
        <taxon>Somion</taxon>
    </lineage>
</organism>
<keyword evidence="6" id="KW-0964">Secreted</keyword>
<dbReference type="SUPFAM" id="SSF49503">
    <property type="entry name" value="Cupredoxins"/>
    <property type="match status" value="3"/>
</dbReference>
<dbReference type="InterPro" id="IPR008972">
    <property type="entry name" value="Cupredoxin"/>
</dbReference>
<proteinExistence type="inferred from homology"/>
<feature type="domain" description="Plastocyanin-like" evidence="15">
    <location>
        <begin position="33"/>
        <end position="150"/>
    </location>
</feature>
<dbReference type="Pfam" id="PF07731">
    <property type="entry name" value="Cu-oxidase_2"/>
    <property type="match status" value="1"/>
</dbReference>
<name>A0ABP1CNE4_9APHY</name>
<keyword evidence="17" id="KW-1185">Reference proteome</keyword>
<evidence type="ECO:0000259" key="15">
    <source>
        <dbReference type="Pfam" id="PF07732"/>
    </source>
</evidence>
<keyword evidence="11" id="KW-0325">Glycoprotein</keyword>
<evidence type="ECO:0000256" key="7">
    <source>
        <dbReference type="ARBA" id="ARBA00022723"/>
    </source>
</evidence>
<dbReference type="InterPro" id="IPR011707">
    <property type="entry name" value="Cu-oxidase-like_N"/>
</dbReference>
<dbReference type="EC" id="1.10.3.2" evidence="5"/>
<accession>A0ABP1CNE4</accession>
<evidence type="ECO:0000256" key="3">
    <source>
        <dbReference type="ARBA" id="ARBA00004613"/>
    </source>
</evidence>
<dbReference type="InterPro" id="IPR002355">
    <property type="entry name" value="Cu_oxidase_Cu_BS"/>
</dbReference>
<feature type="domain" description="Plastocyanin-like" evidence="14">
    <location>
        <begin position="386"/>
        <end position="506"/>
    </location>
</feature>
<comment type="catalytic activity">
    <reaction evidence="1">
        <text>4 hydroquinone + O2 = 4 benzosemiquinone + 2 H2O</text>
        <dbReference type="Rhea" id="RHEA:11276"/>
        <dbReference type="ChEBI" id="CHEBI:15377"/>
        <dbReference type="ChEBI" id="CHEBI:15379"/>
        <dbReference type="ChEBI" id="CHEBI:17594"/>
        <dbReference type="ChEBI" id="CHEBI:17977"/>
        <dbReference type="EC" id="1.10.3.2"/>
    </reaction>
</comment>
<evidence type="ECO:0000256" key="10">
    <source>
        <dbReference type="ARBA" id="ARBA00023157"/>
    </source>
</evidence>
<evidence type="ECO:0000256" key="2">
    <source>
        <dbReference type="ARBA" id="ARBA00001935"/>
    </source>
</evidence>
<comment type="subcellular location">
    <subcellularLocation>
        <location evidence="3">Secreted</location>
    </subcellularLocation>
</comment>
<evidence type="ECO:0000256" key="4">
    <source>
        <dbReference type="ARBA" id="ARBA00010609"/>
    </source>
</evidence>
<feature type="signal peptide" evidence="12">
    <location>
        <begin position="1"/>
        <end position="16"/>
    </location>
</feature>
<evidence type="ECO:0000256" key="5">
    <source>
        <dbReference type="ARBA" id="ARBA00012297"/>
    </source>
</evidence>
<dbReference type="InterPro" id="IPR033138">
    <property type="entry name" value="Cu_oxidase_CS"/>
</dbReference>
<protein>
    <recommendedName>
        <fullName evidence="5">laccase</fullName>
        <ecNumber evidence="5">1.10.3.2</ecNumber>
    </recommendedName>
</protein>
<evidence type="ECO:0000313" key="16">
    <source>
        <dbReference type="EMBL" id="CAL1697185.1"/>
    </source>
</evidence>
<dbReference type="InterPro" id="IPR001117">
    <property type="entry name" value="Cu-oxidase_2nd"/>
</dbReference>
<dbReference type="CDD" id="cd13903">
    <property type="entry name" value="CuRO_3_Tv-LCC_like"/>
    <property type="match status" value="1"/>
</dbReference>
<dbReference type="PANTHER" id="PTHR11709">
    <property type="entry name" value="MULTI-COPPER OXIDASE"/>
    <property type="match status" value="1"/>
</dbReference>
<comment type="cofactor">
    <cofactor evidence="2">
        <name>Cu cation</name>
        <dbReference type="ChEBI" id="CHEBI:23378"/>
    </cofactor>
</comment>
<reference evidence="17" key="1">
    <citation type="submission" date="2024-04" db="EMBL/GenBank/DDBJ databases">
        <authorList>
            <person name="Shaw F."/>
            <person name="Minotto A."/>
        </authorList>
    </citation>
    <scope>NUCLEOTIDE SEQUENCE [LARGE SCALE GENOMIC DNA]</scope>
</reference>
<evidence type="ECO:0000313" key="17">
    <source>
        <dbReference type="Proteomes" id="UP001497453"/>
    </source>
</evidence>
<keyword evidence="7" id="KW-0479">Metal-binding</keyword>
<evidence type="ECO:0000256" key="8">
    <source>
        <dbReference type="ARBA" id="ARBA00023002"/>
    </source>
</evidence>
<dbReference type="PROSITE" id="PS00079">
    <property type="entry name" value="MULTICOPPER_OXIDASE1"/>
    <property type="match status" value="2"/>
</dbReference>
<dbReference type="PROSITE" id="PS00080">
    <property type="entry name" value="MULTICOPPER_OXIDASE2"/>
    <property type="match status" value="1"/>
</dbReference>
<comment type="similarity">
    <text evidence="4">Belongs to the multicopper oxidase family.</text>
</comment>
<sequence length="544" mass="59390">MAFASTLSTFTILALALTVYAVTGPVTDLHIVNKDIAPDGVNRSTVLAGGTFPGALITGRLGENFQINVTNELTDDRMLTATSIHWHGFFQSGTNWADGTAFVTQCPIISGNSFLYEFELDQPGTFWYHSHLSTQYCDGLRGAFVVYDPEDPHAHLYDFDDENTVITLADWYHNFARNVVSPASPDSTLINGLGRSPSGPADAELAVITVEHGKRYRFRLVSTSCDPNYKFSIDNHTMTIIEVEGVNSQPLDVDSIQIFAGQRYSFVLHANQSESNYWIRAEPNLGANTTTLGGMNSAILRYVKAPKVEPTTVKTPSTNPLLETNLRPLVRTPVVRVLNDGDGILYLIFDPLKPGRPVPGGADIVKTLNLTFADNLFKINGASFQNPSVPVLLQILSGAHSAQDLLPAGGVIELEQGKVVELIIPALAIGGPHPFHLHGHNFWVVRSAGTDKYNFKDAILRDVVSIGAPGDEVAIRFVTDNPGPWFLHCHIDWHLEEGMAVVFAEGINRTAIANPTPPDWDQLCPKYNGLNATEKVQPKKGIAV</sequence>
<dbReference type="Pfam" id="PF07732">
    <property type="entry name" value="Cu-oxidase_3"/>
    <property type="match status" value="1"/>
</dbReference>
<evidence type="ECO:0000259" key="13">
    <source>
        <dbReference type="Pfam" id="PF00394"/>
    </source>
</evidence>
<feature type="chain" id="PRO_5046771943" description="laccase" evidence="12">
    <location>
        <begin position="17"/>
        <end position="544"/>
    </location>
</feature>
<evidence type="ECO:0000256" key="1">
    <source>
        <dbReference type="ARBA" id="ARBA00000349"/>
    </source>
</evidence>
<dbReference type="PANTHER" id="PTHR11709:SF394">
    <property type="entry name" value="FI03373P-RELATED"/>
    <property type="match status" value="1"/>
</dbReference>
<evidence type="ECO:0000256" key="12">
    <source>
        <dbReference type="SAM" id="SignalP"/>
    </source>
</evidence>
<evidence type="ECO:0000256" key="6">
    <source>
        <dbReference type="ARBA" id="ARBA00022525"/>
    </source>
</evidence>
<evidence type="ECO:0000256" key="11">
    <source>
        <dbReference type="ARBA" id="ARBA00023180"/>
    </source>
</evidence>
<keyword evidence="10" id="KW-1015">Disulfide bond</keyword>
<evidence type="ECO:0000256" key="9">
    <source>
        <dbReference type="ARBA" id="ARBA00023008"/>
    </source>
</evidence>
<gene>
    <name evidence="16" type="ORF">GFSPODELE1_LOCUS1529</name>
</gene>
<dbReference type="Proteomes" id="UP001497453">
    <property type="component" value="Chromosome 1"/>
</dbReference>
<keyword evidence="8" id="KW-0560">Oxidoreductase</keyword>
<evidence type="ECO:0000259" key="14">
    <source>
        <dbReference type="Pfam" id="PF07731"/>
    </source>
</evidence>